<dbReference type="InterPro" id="IPR036526">
    <property type="entry name" value="C-N_Hydrolase_sf"/>
</dbReference>
<gene>
    <name evidence="4" type="primary">amiE</name>
    <name evidence="4" type="ORF">CP49_00200</name>
</gene>
<name>A0A0R3LBT4_9BRAD</name>
<proteinExistence type="predicted"/>
<feature type="domain" description="CN hydrolase" evidence="3">
    <location>
        <begin position="13"/>
        <end position="260"/>
    </location>
</feature>
<dbReference type="Gene3D" id="3.60.110.10">
    <property type="entry name" value="Carbon-nitrogen hydrolase"/>
    <property type="match status" value="1"/>
</dbReference>
<dbReference type="GO" id="GO:0004040">
    <property type="term" value="F:amidase activity"/>
    <property type="evidence" value="ECO:0007669"/>
    <property type="project" value="UniProtKB-EC"/>
</dbReference>
<dbReference type="OrthoDB" id="9803803at2"/>
<dbReference type="RefSeq" id="WP_057851605.1">
    <property type="nucleotide sequence ID" value="NZ_LLXX01000119.1"/>
</dbReference>
<dbReference type="STRING" id="1518501.CQ10_10900"/>
<dbReference type="AlphaFoldDB" id="A0A0R3LBT4"/>
<dbReference type="Pfam" id="PF00795">
    <property type="entry name" value="CN_hydrolase"/>
    <property type="match status" value="1"/>
</dbReference>
<evidence type="ECO:0000256" key="1">
    <source>
        <dbReference type="ARBA" id="ARBA00022801"/>
    </source>
</evidence>
<evidence type="ECO:0000313" key="5">
    <source>
        <dbReference type="Proteomes" id="UP000051913"/>
    </source>
</evidence>
<comment type="caution">
    <text evidence="4">The sequence shown here is derived from an EMBL/GenBank/DDBJ whole genome shotgun (WGS) entry which is preliminary data.</text>
</comment>
<dbReference type="EMBL" id="LLXX01000119">
    <property type="protein sequence ID" value="KRR05051.1"/>
    <property type="molecule type" value="Genomic_DNA"/>
</dbReference>
<organism evidence="4 5">
    <name type="scientific">Bradyrhizobium valentinum</name>
    <dbReference type="NCBI Taxonomy" id="1518501"/>
    <lineage>
        <taxon>Bacteria</taxon>
        <taxon>Pseudomonadati</taxon>
        <taxon>Pseudomonadota</taxon>
        <taxon>Alphaproteobacteria</taxon>
        <taxon>Hyphomicrobiales</taxon>
        <taxon>Nitrobacteraceae</taxon>
        <taxon>Bradyrhizobium</taxon>
    </lineage>
</organism>
<evidence type="ECO:0000313" key="4">
    <source>
        <dbReference type="EMBL" id="KRR05051.1"/>
    </source>
</evidence>
<dbReference type="EC" id="3.5.1.4" evidence="4"/>
<dbReference type="PANTHER" id="PTHR43674:SF14">
    <property type="entry name" value="ALIPHATIC AMIDASE"/>
    <property type="match status" value="1"/>
</dbReference>
<evidence type="ECO:0000259" key="3">
    <source>
        <dbReference type="PROSITE" id="PS50263"/>
    </source>
</evidence>
<feature type="region of interest" description="Disordered" evidence="2">
    <location>
        <begin position="326"/>
        <end position="346"/>
    </location>
</feature>
<keyword evidence="5" id="KW-1185">Reference proteome</keyword>
<reference evidence="4 5" key="1">
    <citation type="submission" date="2014-03" db="EMBL/GenBank/DDBJ databases">
        <title>Bradyrhizobium valentinum sp. nov., isolated from effective nodules of Lupinus mariae-josephae, a lupine endemic of basic-lime soils in Eastern Spain.</title>
        <authorList>
            <person name="Duran D."/>
            <person name="Rey L."/>
            <person name="Navarro A."/>
            <person name="Busquets A."/>
            <person name="Imperial J."/>
            <person name="Ruiz-Argueso T."/>
        </authorList>
    </citation>
    <scope>NUCLEOTIDE SEQUENCE [LARGE SCALE GENOMIC DNA]</scope>
    <source>
        <strain evidence="4 5">LmjM3</strain>
    </source>
</reference>
<protein>
    <submittedName>
        <fullName evidence="4">Acylamide amidohydrolase</fullName>
        <ecNumber evidence="4">3.5.1.4</ecNumber>
    </submittedName>
</protein>
<evidence type="ECO:0000256" key="2">
    <source>
        <dbReference type="SAM" id="MobiDB-lite"/>
    </source>
</evidence>
<dbReference type="Proteomes" id="UP000051913">
    <property type="component" value="Unassembled WGS sequence"/>
</dbReference>
<dbReference type="PANTHER" id="PTHR43674">
    <property type="entry name" value="NITRILASE C965.09-RELATED"/>
    <property type="match status" value="1"/>
</dbReference>
<accession>A0A0R3LBT4</accession>
<dbReference type="NCBIfam" id="NF009802">
    <property type="entry name" value="PRK13286.1"/>
    <property type="match status" value="1"/>
</dbReference>
<sequence length="346" mass="38298">MLHGDISSSNDTVGVAVVNYKMPRLHTKAEVLDNARKIADMIVGMKLGLPGMDLVIFPEYSTHGIMYDSKEMYETASQVPGAETDIFAEACRKAKVWGVFSLTGERHEEHPHKAPYNTLILMNDQGVIVQKYRKIMPWVPIEGWYPGNCTYMSEGPKGLKVSLIICDDGNFPEIWRDCAMKGAELIVRCQGYMYPAKEQQILISKAMAWANNVYVAVANAAGFDGVYSYFGHSAIIGFDGRTLGETGEEEYGIQYAGLSKSLIRDARRNGQSQNHLFKLLHRGYTGMINSGESARGVAACPYDFYAKWIADPEGTREMVEAMTRPTAGTDECPIDGIPNQATASNY</sequence>
<dbReference type="PROSITE" id="PS50263">
    <property type="entry name" value="CN_HYDROLASE"/>
    <property type="match status" value="1"/>
</dbReference>
<dbReference type="InterPro" id="IPR050345">
    <property type="entry name" value="Aliph_Amidase/BUP"/>
</dbReference>
<dbReference type="CDD" id="cd07565">
    <property type="entry name" value="aliphatic_amidase"/>
    <property type="match status" value="1"/>
</dbReference>
<dbReference type="InterPro" id="IPR003010">
    <property type="entry name" value="C-N_Hydrolase"/>
</dbReference>
<keyword evidence="1 4" id="KW-0378">Hydrolase</keyword>
<dbReference type="SUPFAM" id="SSF56317">
    <property type="entry name" value="Carbon-nitrogen hydrolase"/>
    <property type="match status" value="1"/>
</dbReference>